<organism evidence="5 7">
    <name type="scientific">Methylobacterium oxalidis</name>
    <dbReference type="NCBI Taxonomy" id="944322"/>
    <lineage>
        <taxon>Bacteria</taxon>
        <taxon>Pseudomonadati</taxon>
        <taxon>Pseudomonadota</taxon>
        <taxon>Alphaproteobacteria</taxon>
        <taxon>Hyphomicrobiales</taxon>
        <taxon>Methylobacteriaceae</taxon>
        <taxon>Methylobacterium</taxon>
    </lineage>
</organism>
<reference evidence="6" key="1">
    <citation type="journal article" date="2014" name="Int. J. Syst. Evol. Microbiol.">
        <title>Complete genome of a new Firmicutes species belonging to the dominant human colonic microbiota ('Ruminococcus bicirculans') reveals two chromosomes and a selective capacity to utilize plant glucans.</title>
        <authorList>
            <consortium name="NISC Comparative Sequencing Program"/>
            <person name="Wegmann U."/>
            <person name="Louis P."/>
            <person name="Goesmann A."/>
            <person name="Henrissat B."/>
            <person name="Duncan S.H."/>
            <person name="Flint H.J."/>
        </authorList>
    </citation>
    <scope>NUCLEOTIDE SEQUENCE</scope>
    <source>
        <strain evidence="6">NBRC 107715</strain>
    </source>
</reference>
<feature type="domain" description="HTH crp-type" evidence="4">
    <location>
        <begin position="145"/>
        <end position="219"/>
    </location>
</feature>
<keyword evidence="3" id="KW-0804">Transcription</keyword>
<keyword evidence="2" id="KW-0238">DNA-binding</keyword>
<dbReference type="Gene3D" id="1.10.10.10">
    <property type="entry name" value="Winged helix-like DNA-binding domain superfamily/Winged helix DNA-binding domain"/>
    <property type="match status" value="1"/>
</dbReference>
<dbReference type="InterPro" id="IPR050397">
    <property type="entry name" value="Env_Response_Regulators"/>
</dbReference>
<evidence type="ECO:0000256" key="1">
    <source>
        <dbReference type="ARBA" id="ARBA00023015"/>
    </source>
</evidence>
<dbReference type="PANTHER" id="PTHR24567:SF68">
    <property type="entry name" value="DNA-BINDING TRANSCRIPTIONAL DUAL REGULATOR CRP"/>
    <property type="match status" value="1"/>
</dbReference>
<dbReference type="GO" id="GO:0005829">
    <property type="term" value="C:cytosol"/>
    <property type="evidence" value="ECO:0007669"/>
    <property type="project" value="TreeGrafter"/>
</dbReference>
<dbReference type="InterPro" id="IPR012318">
    <property type="entry name" value="HTH_CRP"/>
</dbReference>
<dbReference type="EMBL" id="BSPK01000047">
    <property type="protein sequence ID" value="GLS64595.1"/>
    <property type="molecule type" value="Genomic_DNA"/>
</dbReference>
<evidence type="ECO:0000313" key="5">
    <source>
        <dbReference type="EMBL" id="GEP07809.1"/>
    </source>
</evidence>
<dbReference type="RefSeq" id="WP_147029212.1">
    <property type="nucleotide sequence ID" value="NZ_BJZU01000188.1"/>
</dbReference>
<evidence type="ECO:0000313" key="6">
    <source>
        <dbReference type="EMBL" id="GLS64595.1"/>
    </source>
</evidence>
<dbReference type="EMBL" id="BJZU01000188">
    <property type="protein sequence ID" value="GEP07809.1"/>
    <property type="molecule type" value="Genomic_DNA"/>
</dbReference>
<reference evidence="6" key="4">
    <citation type="submission" date="2023-01" db="EMBL/GenBank/DDBJ databases">
        <title>Draft genome sequence of Methylobacterium oxalidis strain NBRC 107715.</title>
        <authorList>
            <person name="Sun Q."/>
            <person name="Mori K."/>
        </authorList>
    </citation>
    <scope>NUCLEOTIDE SEQUENCE</scope>
    <source>
        <strain evidence="6">NBRC 107715</strain>
    </source>
</reference>
<accession>A0A512JD01</accession>
<dbReference type="SMART" id="SM00419">
    <property type="entry name" value="HTH_CRP"/>
    <property type="match status" value="1"/>
</dbReference>
<dbReference type="InterPro" id="IPR036390">
    <property type="entry name" value="WH_DNA-bd_sf"/>
</dbReference>
<dbReference type="InterPro" id="IPR014710">
    <property type="entry name" value="RmlC-like_jellyroll"/>
</dbReference>
<dbReference type="InterPro" id="IPR000595">
    <property type="entry name" value="cNMP-bd_dom"/>
</dbReference>
<dbReference type="Pfam" id="PF13545">
    <property type="entry name" value="HTH_Crp_2"/>
    <property type="match status" value="1"/>
</dbReference>
<dbReference type="SUPFAM" id="SSF51206">
    <property type="entry name" value="cAMP-binding domain-like"/>
    <property type="match status" value="1"/>
</dbReference>
<keyword evidence="8" id="KW-1185">Reference proteome</keyword>
<dbReference type="SUPFAM" id="SSF46785">
    <property type="entry name" value="Winged helix' DNA-binding domain"/>
    <property type="match status" value="1"/>
</dbReference>
<dbReference type="OrthoDB" id="7584044at2"/>
<dbReference type="Gene3D" id="2.60.120.10">
    <property type="entry name" value="Jelly Rolls"/>
    <property type="match status" value="1"/>
</dbReference>
<proteinExistence type="predicted"/>
<dbReference type="SMART" id="SM00100">
    <property type="entry name" value="cNMP"/>
    <property type="match status" value="1"/>
</dbReference>
<evidence type="ECO:0000256" key="2">
    <source>
        <dbReference type="ARBA" id="ARBA00023125"/>
    </source>
</evidence>
<protein>
    <submittedName>
        <fullName evidence="5">Crp/Fnr family transcriptional regulator</fullName>
    </submittedName>
</protein>
<evidence type="ECO:0000313" key="8">
    <source>
        <dbReference type="Proteomes" id="UP001156856"/>
    </source>
</evidence>
<dbReference type="CDD" id="cd00038">
    <property type="entry name" value="CAP_ED"/>
    <property type="match status" value="1"/>
</dbReference>
<dbReference type="AlphaFoldDB" id="A0A512JD01"/>
<dbReference type="Pfam" id="PF00027">
    <property type="entry name" value="cNMP_binding"/>
    <property type="match status" value="1"/>
</dbReference>
<comment type="caution">
    <text evidence="5">The sequence shown here is derived from an EMBL/GenBank/DDBJ whole genome shotgun (WGS) entry which is preliminary data.</text>
</comment>
<dbReference type="GO" id="GO:0003677">
    <property type="term" value="F:DNA binding"/>
    <property type="evidence" value="ECO:0007669"/>
    <property type="project" value="UniProtKB-KW"/>
</dbReference>
<dbReference type="PANTHER" id="PTHR24567">
    <property type="entry name" value="CRP FAMILY TRANSCRIPTIONAL REGULATORY PROTEIN"/>
    <property type="match status" value="1"/>
</dbReference>
<sequence length="249" mass="28445">MPHHLMRKLGQFTRLSPEDKQALEAASQKVRLFEAHQDIISEGDAPEHVNLILEGWACRYKQLEDGRRQIISFFLPGDLCDPHVFVLREMDHAIGTITRVRLAEIPRDAILDLTDRHPRITRALWWEMLVQVAVQREWTVNLGQRTGLERIAHLLCELFIRLQAVGQTEGDSCLLPVTQVDLGDATGMSNVHVNRVLQELRGSELIILKGRQLTIPDLEALQRVALFNTNYLHLDRDGRHLDTNGPDQP</sequence>
<dbReference type="Proteomes" id="UP000321960">
    <property type="component" value="Unassembled WGS sequence"/>
</dbReference>
<evidence type="ECO:0000256" key="3">
    <source>
        <dbReference type="ARBA" id="ARBA00023163"/>
    </source>
</evidence>
<dbReference type="InterPro" id="IPR018490">
    <property type="entry name" value="cNMP-bd_dom_sf"/>
</dbReference>
<evidence type="ECO:0000313" key="7">
    <source>
        <dbReference type="Proteomes" id="UP000321960"/>
    </source>
</evidence>
<dbReference type="PROSITE" id="PS51063">
    <property type="entry name" value="HTH_CRP_2"/>
    <property type="match status" value="1"/>
</dbReference>
<evidence type="ECO:0000259" key="4">
    <source>
        <dbReference type="PROSITE" id="PS51063"/>
    </source>
</evidence>
<dbReference type="InterPro" id="IPR036388">
    <property type="entry name" value="WH-like_DNA-bd_sf"/>
</dbReference>
<reference evidence="5 7" key="3">
    <citation type="submission" date="2019-07" db="EMBL/GenBank/DDBJ databases">
        <title>Whole genome shotgun sequence of Methylobacterium oxalidis NBRC 107715.</title>
        <authorList>
            <person name="Hosoyama A."/>
            <person name="Uohara A."/>
            <person name="Ohji S."/>
            <person name="Ichikawa N."/>
        </authorList>
    </citation>
    <scope>NUCLEOTIDE SEQUENCE [LARGE SCALE GENOMIC DNA]</scope>
    <source>
        <strain evidence="5 7">NBRC 107715</strain>
    </source>
</reference>
<dbReference type="GO" id="GO:0003700">
    <property type="term" value="F:DNA-binding transcription factor activity"/>
    <property type="evidence" value="ECO:0007669"/>
    <property type="project" value="TreeGrafter"/>
</dbReference>
<dbReference type="Proteomes" id="UP001156856">
    <property type="component" value="Unassembled WGS sequence"/>
</dbReference>
<reference evidence="8" key="2">
    <citation type="journal article" date="2019" name="Int. J. Syst. Evol. Microbiol.">
        <title>The Global Catalogue of Microorganisms (GCM) 10K type strain sequencing project: providing services to taxonomists for standard genome sequencing and annotation.</title>
        <authorList>
            <consortium name="The Broad Institute Genomics Platform"/>
            <consortium name="The Broad Institute Genome Sequencing Center for Infectious Disease"/>
            <person name="Wu L."/>
            <person name="Ma J."/>
        </authorList>
    </citation>
    <scope>NUCLEOTIDE SEQUENCE [LARGE SCALE GENOMIC DNA]</scope>
    <source>
        <strain evidence="8">NBRC 107715</strain>
    </source>
</reference>
<keyword evidence="1" id="KW-0805">Transcription regulation</keyword>
<gene>
    <name evidence="6" type="ORF">GCM10007888_29760</name>
    <name evidence="5" type="ORF">MOX02_58470</name>
</gene>
<name>A0A512JD01_9HYPH</name>